<evidence type="ECO:0000313" key="4">
    <source>
        <dbReference type="Proteomes" id="UP001266099"/>
    </source>
</evidence>
<dbReference type="InterPro" id="IPR007331">
    <property type="entry name" value="Htaa"/>
</dbReference>
<feature type="transmembrane region" description="Helical" evidence="1">
    <location>
        <begin position="96"/>
        <end position="115"/>
    </location>
</feature>
<gene>
    <name evidence="3" type="ORF">J2S36_000309</name>
</gene>
<dbReference type="EMBL" id="JAVDUJ010000001">
    <property type="protein sequence ID" value="MDR6938766.1"/>
    <property type="molecule type" value="Genomic_DNA"/>
</dbReference>
<organism evidence="3 4">
    <name type="scientific">Arcanobacterium hippocoleae</name>
    <dbReference type="NCBI Taxonomy" id="149017"/>
    <lineage>
        <taxon>Bacteria</taxon>
        <taxon>Bacillati</taxon>
        <taxon>Actinomycetota</taxon>
        <taxon>Actinomycetes</taxon>
        <taxon>Actinomycetales</taxon>
        <taxon>Actinomycetaceae</taxon>
        <taxon>Arcanobacterium</taxon>
    </lineage>
</organism>
<protein>
    <recommendedName>
        <fullName evidence="2">Htaa domain-containing protein</fullName>
    </recommendedName>
</protein>
<feature type="domain" description="Htaa" evidence="2">
    <location>
        <begin position="4"/>
        <end position="60"/>
    </location>
</feature>
<evidence type="ECO:0000256" key="1">
    <source>
        <dbReference type="SAM" id="Phobius"/>
    </source>
</evidence>
<keyword evidence="4" id="KW-1185">Reference proteome</keyword>
<accession>A0ABU1T062</accession>
<evidence type="ECO:0000313" key="3">
    <source>
        <dbReference type="EMBL" id="MDR6938766.1"/>
    </source>
</evidence>
<sequence>MSGNKFSLGRVNFATVTFNGIKVTDSRLIFSGAAVRLTADGAKAFAGFYKAGEKLAPMSSSVALVSATTCDKDGNLVEYDAFGNTLARTGAAAGNLIIWSLLIALMGAGILASVYHRRKNTYQAENA</sequence>
<comment type="caution">
    <text evidence="3">The sequence shown here is derived from an EMBL/GenBank/DDBJ whole genome shotgun (WGS) entry which is preliminary data.</text>
</comment>
<proteinExistence type="predicted"/>
<keyword evidence="1" id="KW-0472">Membrane</keyword>
<evidence type="ECO:0000259" key="2">
    <source>
        <dbReference type="Pfam" id="PF04213"/>
    </source>
</evidence>
<keyword evidence="1" id="KW-1133">Transmembrane helix</keyword>
<name>A0ABU1T062_9ACTO</name>
<dbReference type="Pfam" id="PF04213">
    <property type="entry name" value="HtaA"/>
    <property type="match status" value="1"/>
</dbReference>
<reference evidence="3 4" key="1">
    <citation type="submission" date="2023-07" db="EMBL/GenBank/DDBJ databases">
        <title>Sequencing the genomes of 1000 actinobacteria strains.</title>
        <authorList>
            <person name="Klenk H.-P."/>
        </authorList>
    </citation>
    <scope>NUCLEOTIDE SEQUENCE [LARGE SCALE GENOMIC DNA]</scope>
    <source>
        <strain evidence="3 4">DSM 15539</strain>
    </source>
</reference>
<dbReference type="Proteomes" id="UP001266099">
    <property type="component" value="Unassembled WGS sequence"/>
</dbReference>
<keyword evidence="1" id="KW-0812">Transmembrane</keyword>